<keyword evidence="1" id="KW-0812">Transmembrane</keyword>
<feature type="transmembrane region" description="Helical" evidence="1">
    <location>
        <begin position="21"/>
        <end position="41"/>
    </location>
</feature>
<protein>
    <submittedName>
        <fullName evidence="2">DUF1345 domain-containing protein</fullName>
    </submittedName>
</protein>
<feature type="transmembrane region" description="Helical" evidence="1">
    <location>
        <begin position="205"/>
        <end position="228"/>
    </location>
</feature>
<feature type="transmembrane region" description="Helical" evidence="1">
    <location>
        <begin position="47"/>
        <end position="64"/>
    </location>
</feature>
<dbReference type="Pfam" id="PF07077">
    <property type="entry name" value="DUF1345"/>
    <property type="match status" value="1"/>
</dbReference>
<dbReference type="AlphaFoldDB" id="A0A5B8W5Y9"/>
<feature type="transmembrane region" description="Helical" evidence="1">
    <location>
        <begin position="84"/>
        <end position="105"/>
    </location>
</feature>
<evidence type="ECO:0000256" key="1">
    <source>
        <dbReference type="SAM" id="Phobius"/>
    </source>
</evidence>
<dbReference type="KEGG" id="mgk:FSB76_21365"/>
<evidence type="ECO:0000313" key="3">
    <source>
        <dbReference type="Proteomes" id="UP000321362"/>
    </source>
</evidence>
<dbReference type="Proteomes" id="UP000321362">
    <property type="component" value="Chromosome"/>
</dbReference>
<dbReference type="InterPro" id="IPR009781">
    <property type="entry name" value="DUF1345"/>
</dbReference>
<reference evidence="2 3" key="1">
    <citation type="journal article" date="2013" name="J. Microbiol.">
        <title>Mucilaginibacter ginsenosidivorax sp. nov., with ginsenoside converting activity isolated from sediment.</title>
        <authorList>
            <person name="Kim J.K."/>
            <person name="Choi T.E."/>
            <person name="Liu Q.M."/>
            <person name="Park H.Y."/>
            <person name="Yi T.H."/>
            <person name="Yoon M.H."/>
            <person name="Kim S.C."/>
            <person name="Im W.T."/>
        </authorList>
    </citation>
    <scope>NUCLEOTIDE SEQUENCE [LARGE SCALE GENOMIC DNA]</scope>
    <source>
        <strain evidence="2 3">KHI28</strain>
    </source>
</reference>
<keyword evidence="1" id="KW-1133">Transmembrane helix</keyword>
<feature type="transmembrane region" description="Helical" evidence="1">
    <location>
        <begin position="111"/>
        <end position="134"/>
    </location>
</feature>
<keyword evidence="3" id="KW-1185">Reference proteome</keyword>
<evidence type="ECO:0000313" key="2">
    <source>
        <dbReference type="EMBL" id="QEC78366.1"/>
    </source>
</evidence>
<name>A0A5B8W5Y9_9SPHI</name>
<sequence length="234" mass="26189">MPASPQRKSKLWLRLDTHHRLLVSLLVATATLIFIWGRFSIPATTLVTWSAFGLSVIVMDWIIILSSHPMEVRHIAKIEDSSRVLIFAFVIVASIISLLAIFFLLKSSKQLSPAVVTGHVLLGMTSVIISWILVHTIFTLRYAHMYYATDTDGDNKTKPLGGLEFPGDEKGFEPDYLDFVYFSFVLGMTFQVSDIEISSRQIRRLAWIHGMISFAFNTAIVALSINVISGLVSN</sequence>
<dbReference type="OrthoDB" id="64737at2"/>
<dbReference type="RefSeq" id="WP_147056932.1">
    <property type="nucleotide sequence ID" value="NZ_CP042437.1"/>
</dbReference>
<dbReference type="EMBL" id="CP042437">
    <property type="protein sequence ID" value="QEC78366.1"/>
    <property type="molecule type" value="Genomic_DNA"/>
</dbReference>
<accession>A0A5B8W5Y9</accession>
<proteinExistence type="predicted"/>
<gene>
    <name evidence="2" type="ORF">FSB76_21365</name>
</gene>
<keyword evidence="1" id="KW-0472">Membrane</keyword>
<organism evidence="2 3">
    <name type="scientific">Mucilaginibacter ginsenosidivorax</name>
    <dbReference type="NCBI Taxonomy" id="862126"/>
    <lineage>
        <taxon>Bacteria</taxon>
        <taxon>Pseudomonadati</taxon>
        <taxon>Bacteroidota</taxon>
        <taxon>Sphingobacteriia</taxon>
        <taxon>Sphingobacteriales</taxon>
        <taxon>Sphingobacteriaceae</taxon>
        <taxon>Mucilaginibacter</taxon>
    </lineage>
</organism>